<gene>
    <name evidence="3" type="ORF">ACFOY1_06710</name>
</gene>
<dbReference type="PANTHER" id="PTHR41287:SF1">
    <property type="entry name" value="PROTEIN YMFN"/>
    <property type="match status" value="1"/>
</dbReference>
<accession>A0ABV8NYS0</accession>
<dbReference type="InterPro" id="IPR046462">
    <property type="entry name" value="TerL_nuclease"/>
</dbReference>
<feature type="domain" description="Terminase large subunit-like endonuclease" evidence="2">
    <location>
        <begin position="265"/>
        <end position="539"/>
    </location>
</feature>
<feature type="domain" description="Terminase large subunit-like ATPase" evidence="1">
    <location>
        <begin position="65"/>
        <end position="225"/>
    </location>
</feature>
<evidence type="ECO:0000313" key="4">
    <source>
        <dbReference type="Proteomes" id="UP001595848"/>
    </source>
</evidence>
<keyword evidence="4" id="KW-1185">Reference proteome</keyword>
<evidence type="ECO:0000259" key="2">
    <source>
        <dbReference type="Pfam" id="PF20441"/>
    </source>
</evidence>
<name>A0ABV8NYS0_9BURK</name>
<sequence length="555" mass="61411">MSEWTTALPDWERRIVAGESLIPCDPIFPDQAEEGLSIFRQLVAVDVAGKPTFGEISRKWILDLVAAIFGAYDADTGKRLIREVFLLISKKNGKSTDLAGIILTALLLNWRESGEMGILAPTIEVANNAWKPARDAIRADEELSDLLQVQDHIRTITHRGTNATLQVVAADSDTVAGKKWIVTLVDELWLFGKKPNADKMLLEATGGMASRPEGFVMYCTTQSDDPPAGVFKSKLQYARDVRDGIIRDPEFLPVLYEFPKDIVKSKGYLDESNWYITNPNLGASVDPAFIRRKIREAEHEPGTGSLQSVLAKHLDVEIGTALRSDRWKGADYWDLTTRREITLKYLLEVSEVIDVGIDGGGLDDLLALALLGRHAETKEWLAWCRAWAHPTVMELRKDIVPRLHDFEKQGDLVIVRQMGDDIDELSQIVAGVEEAGLLDRVGADPAGVGAILDSLEAKQVPAEKLVSVSQGWKMSGTIKTAERRLAEGTFWHADQSMMQWCVGNAKTIQVGNATNITKQVSGSAKIDPLMALFDAVTLMALNPPAMHKKYQLMVF</sequence>
<proteinExistence type="predicted"/>
<dbReference type="Proteomes" id="UP001595848">
    <property type="component" value="Unassembled WGS sequence"/>
</dbReference>
<dbReference type="InterPro" id="IPR005021">
    <property type="entry name" value="Terminase_largesu-like"/>
</dbReference>
<comment type="caution">
    <text evidence="3">The sequence shown here is derived from an EMBL/GenBank/DDBJ whole genome shotgun (WGS) entry which is preliminary data.</text>
</comment>
<dbReference type="Pfam" id="PF03354">
    <property type="entry name" value="TerL_ATPase"/>
    <property type="match status" value="1"/>
</dbReference>
<dbReference type="EMBL" id="JBHSBV010000002">
    <property type="protein sequence ID" value="MFC4200637.1"/>
    <property type="molecule type" value="Genomic_DNA"/>
</dbReference>
<dbReference type="PANTHER" id="PTHR41287">
    <property type="match status" value="1"/>
</dbReference>
<dbReference type="Pfam" id="PF20441">
    <property type="entry name" value="TerL_nuclease"/>
    <property type="match status" value="1"/>
</dbReference>
<protein>
    <submittedName>
        <fullName evidence="3">Terminase large subunit</fullName>
    </submittedName>
</protein>
<evidence type="ECO:0000259" key="1">
    <source>
        <dbReference type="Pfam" id="PF03354"/>
    </source>
</evidence>
<dbReference type="InterPro" id="IPR046461">
    <property type="entry name" value="TerL_ATPase"/>
</dbReference>
<evidence type="ECO:0000313" key="3">
    <source>
        <dbReference type="EMBL" id="MFC4200637.1"/>
    </source>
</evidence>
<dbReference type="RefSeq" id="WP_217964125.1">
    <property type="nucleotide sequence ID" value="NZ_JAHTBN010000003.1"/>
</dbReference>
<organism evidence="3 4">
    <name type="scientific">Candidimonas humi</name>
    <dbReference type="NCBI Taxonomy" id="683355"/>
    <lineage>
        <taxon>Bacteria</taxon>
        <taxon>Pseudomonadati</taxon>
        <taxon>Pseudomonadota</taxon>
        <taxon>Betaproteobacteria</taxon>
        <taxon>Burkholderiales</taxon>
        <taxon>Alcaligenaceae</taxon>
        <taxon>Candidimonas</taxon>
    </lineage>
</organism>
<reference evidence="4" key="1">
    <citation type="journal article" date="2019" name="Int. J. Syst. Evol. Microbiol.">
        <title>The Global Catalogue of Microorganisms (GCM) 10K type strain sequencing project: providing services to taxonomists for standard genome sequencing and annotation.</title>
        <authorList>
            <consortium name="The Broad Institute Genomics Platform"/>
            <consortium name="The Broad Institute Genome Sequencing Center for Infectious Disease"/>
            <person name="Wu L."/>
            <person name="Ma J."/>
        </authorList>
    </citation>
    <scope>NUCLEOTIDE SEQUENCE [LARGE SCALE GENOMIC DNA]</scope>
    <source>
        <strain evidence="4">LMG 24813</strain>
    </source>
</reference>